<accession>A0A193LKL0</accession>
<dbReference type="InterPro" id="IPR036393">
    <property type="entry name" value="AceGlu_kinase-like_sf"/>
</dbReference>
<name>A0A193LKL0_9GAMM</name>
<dbReference type="InterPro" id="IPR054352">
    <property type="entry name" value="ACT_Aspartokinase"/>
</dbReference>
<gene>
    <name evidence="10" type="ORF">BA177_02645</name>
</gene>
<dbReference type="PANTHER" id="PTHR21499:SF3">
    <property type="entry name" value="ASPARTOKINASE"/>
    <property type="match status" value="1"/>
</dbReference>
<evidence type="ECO:0000256" key="7">
    <source>
        <dbReference type="ARBA" id="ARBA00047872"/>
    </source>
</evidence>
<comment type="catalytic activity">
    <reaction evidence="7">
        <text>L-aspartate + ATP = 4-phospho-L-aspartate + ADP</text>
        <dbReference type="Rhea" id="RHEA:23776"/>
        <dbReference type="ChEBI" id="CHEBI:29991"/>
        <dbReference type="ChEBI" id="CHEBI:30616"/>
        <dbReference type="ChEBI" id="CHEBI:57535"/>
        <dbReference type="ChEBI" id="CHEBI:456216"/>
        <dbReference type="EC" id="2.7.2.4"/>
    </reaction>
</comment>
<dbReference type="KEGG" id="woc:BA177_02645"/>
<dbReference type="InterPro" id="IPR001048">
    <property type="entry name" value="Asp/Glu/Uridylate_kinase"/>
</dbReference>
<dbReference type="GO" id="GO:0009090">
    <property type="term" value="P:homoserine biosynthetic process"/>
    <property type="evidence" value="ECO:0007669"/>
    <property type="project" value="TreeGrafter"/>
</dbReference>
<evidence type="ECO:0000313" key="11">
    <source>
        <dbReference type="Proteomes" id="UP000092695"/>
    </source>
</evidence>
<dbReference type="PANTHER" id="PTHR21499">
    <property type="entry name" value="ASPARTATE KINASE"/>
    <property type="match status" value="1"/>
</dbReference>
<dbReference type="GO" id="GO:0004072">
    <property type="term" value="F:aspartate kinase activity"/>
    <property type="evidence" value="ECO:0007669"/>
    <property type="project" value="UniProtKB-EC"/>
</dbReference>
<comment type="similarity">
    <text evidence="1">Belongs to the aspartokinase family.</text>
</comment>
<keyword evidence="11" id="KW-1185">Reference proteome</keyword>
<sequence length="489" mass="53758">MTTQPDSQHTVEKIGGTSMADTESVLNNIFIGKRTGSDLYQRIFVVSAYAGITDKLLRHKKTGEPGVHALFADAESDWAWGDALSKVGADMTRINAEIFGDHADRRTADQFVKERIEGARSCLLDLHRLCSYGHFSLSEHMNTVREMLSALGEAHSAHNTSLLLQQHHVNAIFVDLTNWREDEQVSLDEKISGALAEIDLAATLPIVTGYGHSKDGAIMNYGRGYTEVIFSRVAVLTGAREAIIHKEFHLSSGDPKLIGEDKVRKIGRTNYDVADQLSNMGMEAIHPSAAKGLRQARIPLRIKNTFDPENPGTVISGNYTSEDSRTEMVTGIKSVYALEFFEQDMVRVNGYDSAILEALKHHRLRIITKTSNANTIAHYIEGPLKSVKRATVELGERFESATITVRKVAIVSAIGSDLEVEGLTARAVNCLAAAGVNLLGVHQLIRNVDILFIVAEDDYETAIVALHEELVENTEPVAVDDEQRTTRAA</sequence>
<evidence type="ECO:0000256" key="3">
    <source>
        <dbReference type="ARBA" id="ARBA00022679"/>
    </source>
</evidence>
<proteinExistence type="inferred from homology"/>
<dbReference type="RefSeq" id="WP_068618782.1">
    <property type="nucleotide sequence ID" value="NZ_CP016268.1"/>
</dbReference>
<dbReference type="OrthoDB" id="9799110at2"/>
<dbReference type="STRING" id="1548547.BA177_02645"/>
<keyword evidence="6" id="KW-0067">ATP-binding</keyword>
<feature type="domain" description="Aspartate/glutamate/uridylate kinase" evidence="8">
    <location>
        <begin position="10"/>
        <end position="304"/>
    </location>
</feature>
<dbReference type="GO" id="GO:0009089">
    <property type="term" value="P:lysine biosynthetic process via diaminopimelate"/>
    <property type="evidence" value="ECO:0007669"/>
    <property type="project" value="TreeGrafter"/>
</dbReference>
<dbReference type="NCBIfam" id="NF006614">
    <property type="entry name" value="PRK09181.1"/>
    <property type="match status" value="1"/>
</dbReference>
<evidence type="ECO:0000256" key="6">
    <source>
        <dbReference type="ARBA" id="ARBA00022840"/>
    </source>
</evidence>
<dbReference type="GO" id="GO:0005829">
    <property type="term" value="C:cytosol"/>
    <property type="evidence" value="ECO:0007669"/>
    <property type="project" value="TreeGrafter"/>
</dbReference>
<dbReference type="InterPro" id="IPR045865">
    <property type="entry name" value="ACT-like_dom_sf"/>
</dbReference>
<dbReference type="Pfam" id="PF22468">
    <property type="entry name" value="ACT_9"/>
    <property type="match status" value="1"/>
</dbReference>
<evidence type="ECO:0000256" key="1">
    <source>
        <dbReference type="ARBA" id="ARBA00010122"/>
    </source>
</evidence>
<dbReference type="SUPFAM" id="SSF55021">
    <property type="entry name" value="ACT-like"/>
    <property type="match status" value="1"/>
</dbReference>
<dbReference type="EC" id="2.7.2.4" evidence="2"/>
<reference evidence="10 11" key="1">
    <citation type="submission" date="2016-06" db="EMBL/GenBank/DDBJ databases">
        <title>Complete genome sequence of a deep-branching marine Gamma Proteobacterium Woeseia oceani type strain XK5.</title>
        <authorList>
            <person name="Mu D."/>
            <person name="Du Z."/>
        </authorList>
    </citation>
    <scope>NUCLEOTIDE SEQUENCE [LARGE SCALE GENOMIC DNA]</scope>
    <source>
        <strain evidence="10 11">XK5</strain>
    </source>
</reference>
<feature type="domain" description="Aspartokinase ACT" evidence="9">
    <location>
        <begin position="412"/>
        <end position="470"/>
    </location>
</feature>
<evidence type="ECO:0000256" key="5">
    <source>
        <dbReference type="ARBA" id="ARBA00022777"/>
    </source>
</evidence>
<dbReference type="Gene3D" id="3.40.1160.10">
    <property type="entry name" value="Acetylglutamate kinase-like"/>
    <property type="match status" value="1"/>
</dbReference>
<keyword evidence="5 10" id="KW-0418">Kinase</keyword>
<keyword evidence="3" id="KW-0808">Transferase</keyword>
<dbReference type="SUPFAM" id="SSF53633">
    <property type="entry name" value="Carbamate kinase-like"/>
    <property type="match status" value="1"/>
</dbReference>
<dbReference type="Gene3D" id="3.30.2130.10">
    <property type="entry name" value="VC0802-like"/>
    <property type="match status" value="1"/>
</dbReference>
<organism evidence="10 11">
    <name type="scientific">Woeseia oceani</name>
    <dbReference type="NCBI Taxonomy" id="1548547"/>
    <lineage>
        <taxon>Bacteria</taxon>
        <taxon>Pseudomonadati</taxon>
        <taxon>Pseudomonadota</taxon>
        <taxon>Gammaproteobacteria</taxon>
        <taxon>Woeseiales</taxon>
        <taxon>Woeseiaceae</taxon>
        <taxon>Woeseia</taxon>
    </lineage>
</organism>
<protein>
    <recommendedName>
        <fullName evidence="2">aspartate kinase</fullName>
        <ecNumber evidence="2">2.7.2.4</ecNumber>
    </recommendedName>
</protein>
<dbReference type="AlphaFoldDB" id="A0A193LKL0"/>
<evidence type="ECO:0000259" key="8">
    <source>
        <dbReference type="Pfam" id="PF00696"/>
    </source>
</evidence>
<evidence type="ECO:0000256" key="4">
    <source>
        <dbReference type="ARBA" id="ARBA00022741"/>
    </source>
</evidence>
<dbReference type="Proteomes" id="UP000092695">
    <property type="component" value="Chromosome"/>
</dbReference>
<dbReference type="EMBL" id="CP016268">
    <property type="protein sequence ID" value="ANO52939.1"/>
    <property type="molecule type" value="Genomic_DNA"/>
</dbReference>
<dbReference type="GO" id="GO:0005524">
    <property type="term" value="F:ATP binding"/>
    <property type="evidence" value="ECO:0007669"/>
    <property type="project" value="UniProtKB-KW"/>
</dbReference>
<dbReference type="Pfam" id="PF00696">
    <property type="entry name" value="AA_kinase"/>
    <property type="match status" value="1"/>
</dbReference>
<evidence type="ECO:0000256" key="2">
    <source>
        <dbReference type="ARBA" id="ARBA00013059"/>
    </source>
</evidence>
<keyword evidence="4" id="KW-0547">Nucleotide-binding</keyword>
<evidence type="ECO:0000259" key="9">
    <source>
        <dbReference type="Pfam" id="PF22468"/>
    </source>
</evidence>
<evidence type="ECO:0000313" key="10">
    <source>
        <dbReference type="EMBL" id="ANO52939.1"/>
    </source>
</evidence>